<name>A0A1H4PN20_9MICC</name>
<feature type="domain" description="DUF402" evidence="1">
    <location>
        <begin position="27"/>
        <end position="170"/>
    </location>
</feature>
<gene>
    <name evidence="2" type="ORF">SAMN04489745_2026</name>
</gene>
<proteinExistence type="predicted"/>
<dbReference type="Pfam" id="PF04167">
    <property type="entry name" value="DUF402"/>
    <property type="match status" value="1"/>
</dbReference>
<evidence type="ECO:0000259" key="1">
    <source>
        <dbReference type="Pfam" id="PF04167"/>
    </source>
</evidence>
<organism evidence="2 3">
    <name type="scientific">Arthrobacter woluwensis</name>
    <dbReference type="NCBI Taxonomy" id="156980"/>
    <lineage>
        <taxon>Bacteria</taxon>
        <taxon>Bacillati</taxon>
        <taxon>Actinomycetota</taxon>
        <taxon>Actinomycetes</taxon>
        <taxon>Micrococcales</taxon>
        <taxon>Micrococcaceae</taxon>
        <taxon>Arthrobacter</taxon>
    </lineage>
</organism>
<dbReference type="Gene3D" id="2.40.380.10">
    <property type="entry name" value="FomD-like"/>
    <property type="match status" value="1"/>
</dbReference>
<keyword evidence="3" id="KW-1185">Reference proteome</keyword>
<dbReference type="AlphaFoldDB" id="A0A1H4PN20"/>
<dbReference type="STRING" id="156980.SAMN04489745_2026"/>
<accession>A0A1H4PN20</accession>
<dbReference type="EMBL" id="FNSN01000003">
    <property type="protein sequence ID" value="SEC08658.1"/>
    <property type="molecule type" value="Genomic_DNA"/>
</dbReference>
<dbReference type="Proteomes" id="UP000182652">
    <property type="component" value="Unassembled WGS sequence"/>
</dbReference>
<sequence length="206" mass="23374">MTAGSVREPLEVAPGELVVARNQKWDGTAHWVVPGRYLGEDDHGWWVYQAKGEFCSRPGAAFYTRSHNVLLVPRVGEWVATFYDETHPGDVRVYVDMAVGHEFKRIRPAVTEFHVVDMDLDVILLADGTSYVDDEDEFAERRVSMHYPTWLVETTESSCRHVLAAVEAREAPFVDVADTWLARGLEATRTGAWHDDWIPEDGENDE</sequence>
<dbReference type="RefSeq" id="WP_074784230.1">
    <property type="nucleotide sequence ID" value="NZ_FNSN01000003.1"/>
</dbReference>
<dbReference type="InterPro" id="IPR007295">
    <property type="entry name" value="DUF402"/>
</dbReference>
<evidence type="ECO:0000313" key="2">
    <source>
        <dbReference type="EMBL" id="SEC08658.1"/>
    </source>
</evidence>
<evidence type="ECO:0000313" key="3">
    <source>
        <dbReference type="Proteomes" id="UP000182652"/>
    </source>
</evidence>
<protein>
    <recommendedName>
        <fullName evidence="1">DUF402 domain-containing protein</fullName>
    </recommendedName>
</protein>
<dbReference type="InterPro" id="IPR035930">
    <property type="entry name" value="FomD-like_sf"/>
</dbReference>
<reference evidence="2 3" key="1">
    <citation type="submission" date="2016-10" db="EMBL/GenBank/DDBJ databases">
        <authorList>
            <person name="de Groot N.N."/>
        </authorList>
    </citation>
    <scope>NUCLEOTIDE SEQUENCE [LARGE SCALE GENOMIC DNA]</scope>
    <source>
        <strain evidence="2 3">DSM 10495</strain>
    </source>
</reference>
<dbReference type="SUPFAM" id="SSF159234">
    <property type="entry name" value="FomD-like"/>
    <property type="match status" value="1"/>
</dbReference>